<evidence type="ECO:0000313" key="3">
    <source>
        <dbReference type="EMBL" id="RIO47699.1"/>
    </source>
</evidence>
<gene>
    <name evidence="3" type="ORF">BUZ57_00045</name>
</gene>
<sequence>MILVIDNYDSFTYNLVDQLYPFDQVQVFYPDDNALFQLSPDIVVISPGPGHPNDTEHLANIIQYFNHLPILGICLGAQALYSFYGGTVNVGQRVMHGKLDQIQFESPTYLYHNISEYSDIMRYHSLVCDENTLPSTLKITGKTEDAIQSFEHQSRCHVGIQYHPESFACPHISRVIQNFITMARKEVNNHGTT</sequence>
<dbReference type="PRINTS" id="PR00097">
    <property type="entry name" value="ANTSNTHASEII"/>
</dbReference>
<dbReference type="NCBIfam" id="TIGR00566">
    <property type="entry name" value="trpG_papA"/>
    <property type="match status" value="1"/>
</dbReference>
<proteinExistence type="predicted"/>
<dbReference type="RefSeq" id="WP_039644105.1">
    <property type="nucleotide sequence ID" value="NZ_CP008747.1"/>
</dbReference>
<dbReference type="GO" id="GO:0000162">
    <property type="term" value="P:L-tryptophan biosynthetic process"/>
    <property type="evidence" value="ECO:0007669"/>
    <property type="project" value="TreeGrafter"/>
</dbReference>
<protein>
    <submittedName>
        <fullName evidence="3">Aminodeoxychorismate/anthranilate synthase component II</fullName>
    </submittedName>
</protein>
<dbReference type="SUPFAM" id="SSF52317">
    <property type="entry name" value="Class I glutamine amidotransferase-like"/>
    <property type="match status" value="1"/>
</dbReference>
<evidence type="ECO:0000259" key="2">
    <source>
        <dbReference type="Pfam" id="PF00117"/>
    </source>
</evidence>
<dbReference type="PROSITE" id="PS51273">
    <property type="entry name" value="GATASE_TYPE_1"/>
    <property type="match status" value="1"/>
</dbReference>
<dbReference type="GO" id="GO:0005829">
    <property type="term" value="C:cytosol"/>
    <property type="evidence" value="ECO:0007669"/>
    <property type="project" value="TreeGrafter"/>
</dbReference>
<accession>A0A0A8HQR8</accession>
<dbReference type="GO" id="GO:0004049">
    <property type="term" value="F:anthranilate synthase activity"/>
    <property type="evidence" value="ECO:0007669"/>
    <property type="project" value="TreeGrafter"/>
</dbReference>
<dbReference type="KEGG" id="shu:SHYC_02220"/>
<reference evidence="3 4" key="1">
    <citation type="journal article" date="2016" name="Front. Microbiol.">
        <title>Comprehensive Phylogenetic Analysis of Bovine Non-aureus Staphylococci Species Based on Whole-Genome Sequencing.</title>
        <authorList>
            <person name="Naushad S."/>
            <person name="Barkema H.W."/>
            <person name="Luby C."/>
            <person name="Condas L.A."/>
            <person name="Nobrega D.B."/>
            <person name="Carson D.A."/>
            <person name="De Buck J."/>
        </authorList>
    </citation>
    <scope>NUCLEOTIDE SEQUENCE [LARGE SCALE GENOMIC DNA]</scope>
    <source>
        <strain evidence="3 4">SNUC 5959</strain>
    </source>
</reference>
<dbReference type="Pfam" id="PF00117">
    <property type="entry name" value="GATase"/>
    <property type="match status" value="1"/>
</dbReference>
<dbReference type="InterPro" id="IPR050472">
    <property type="entry name" value="Anth_synth/Amidotransfase"/>
</dbReference>
<feature type="domain" description="Glutamine amidotransferase" evidence="2">
    <location>
        <begin position="3"/>
        <end position="180"/>
    </location>
</feature>
<dbReference type="AlphaFoldDB" id="A0A0A8HQR8"/>
<dbReference type="Proteomes" id="UP000285625">
    <property type="component" value="Unassembled WGS sequence"/>
</dbReference>
<comment type="caution">
    <text evidence="3">The sequence shown here is derived from an EMBL/GenBank/DDBJ whole genome shotgun (WGS) entry which is preliminary data.</text>
</comment>
<dbReference type="PRINTS" id="PR00096">
    <property type="entry name" value="GATASE"/>
</dbReference>
<dbReference type="PANTHER" id="PTHR43418">
    <property type="entry name" value="MULTIFUNCTIONAL TRYPTOPHAN BIOSYNTHESIS PROTEIN-RELATED"/>
    <property type="match status" value="1"/>
</dbReference>
<keyword evidence="1" id="KW-0315">Glutamine amidotransferase</keyword>
<evidence type="ECO:0000313" key="4">
    <source>
        <dbReference type="Proteomes" id="UP000285625"/>
    </source>
</evidence>
<dbReference type="HOGENOM" id="CLU_014340_1_2_9"/>
<organism evidence="3 4">
    <name type="scientific">Staphylococcus hyicus</name>
    <dbReference type="NCBI Taxonomy" id="1284"/>
    <lineage>
        <taxon>Bacteria</taxon>
        <taxon>Bacillati</taxon>
        <taxon>Bacillota</taxon>
        <taxon>Bacilli</taxon>
        <taxon>Bacillales</taxon>
        <taxon>Staphylococcaceae</taxon>
        <taxon>Staphylococcus</taxon>
    </lineage>
</organism>
<dbReference type="STRING" id="1284.SHYC_02220"/>
<dbReference type="InterPro" id="IPR029062">
    <property type="entry name" value="Class_I_gatase-like"/>
</dbReference>
<dbReference type="Gene3D" id="3.40.50.880">
    <property type="match status" value="1"/>
</dbReference>
<dbReference type="GeneID" id="41072281"/>
<name>A0A0A8HQR8_STAHY</name>
<dbReference type="EMBL" id="QXVO01000001">
    <property type="protein sequence ID" value="RIO47699.1"/>
    <property type="molecule type" value="Genomic_DNA"/>
</dbReference>
<dbReference type="PANTHER" id="PTHR43418:SF4">
    <property type="entry name" value="MULTIFUNCTIONAL TRYPTOPHAN BIOSYNTHESIS PROTEIN"/>
    <property type="match status" value="1"/>
</dbReference>
<dbReference type="PRINTS" id="PR00099">
    <property type="entry name" value="CPSGATASE"/>
</dbReference>
<evidence type="ECO:0000256" key="1">
    <source>
        <dbReference type="ARBA" id="ARBA00022962"/>
    </source>
</evidence>
<dbReference type="InterPro" id="IPR017926">
    <property type="entry name" value="GATASE"/>
</dbReference>
<dbReference type="CDD" id="cd01743">
    <property type="entry name" value="GATase1_Anthranilate_Synthase"/>
    <property type="match status" value="1"/>
</dbReference>
<dbReference type="InterPro" id="IPR006221">
    <property type="entry name" value="TrpG/PapA_dom"/>
</dbReference>